<dbReference type="GO" id="GO:0009887">
    <property type="term" value="P:animal organ morphogenesis"/>
    <property type="evidence" value="ECO:0007669"/>
    <property type="project" value="TreeGrafter"/>
</dbReference>
<dbReference type="GO" id="GO:0003682">
    <property type="term" value="F:chromatin binding"/>
    <property type="evidence" value="ECO:0007669"/>
    <property type="project" value="TreeGrafter"/>
</dbReference>
<gene>
    <name evidence="3" type="ORF">g.41952</name>
</gene>
<feature type="domain" description="Protein ASX-like PHD" evidence="2">
    <location>
        <begin position="225"/>
        <end position="271"/>
    </location>
</feature>
<accession>A0A1B6DB89</accession>
<protein>
    <recommendedName>
        <fullName evidence="2">Protein ASX-like PHD domain-containing protein</fullName>
    </recommendedName>
</protein>
<feature type="compositionally biased region" description="Polar residues" evidence="1">
    <location>
        <begin position="169"/>
        <end position="182"/>
    </location>
</feature>
<feature type="compositionally biased region" description="Low complexity" evidence="1">
    <location>
        <begin position="27"/>
        <end position="39"/>
    </location>
</feature>
<dbReference type="GO" id="GO:0003677">
    <property type="term" value="F:DNA binding"/>
    <property type="evidence" value="ECO:0007669"/>
    <property type="project" value="InterPro"/>
</dbReference>
<feature type="non-terminal residue" evidence="3">
    <location>
        <position position="1"/>
    </location>
</feature>
<feature type="region of interest" description="Disordered" evidence="1">
    <location>
        <begin position="66"/>
        <end position="107"/>
    </location>
</feature>
<evidence type="ECO:0000256" key="1">
    <source>
        <dbReference type="SAM" id="MobiDB-lite"/>
    </source>
</evidence>
<dbReference type="InterPro" id="IPR024811">
    <property type="entry name" value="ASX/ASX-like"/>
</dbReference>
<evidence type="ECO:0000313" key="3">
    <source>
        <dbReference type="EMBL" id="JAS22967.1"/>
    </source>
</evidence>
<feature type="region of interest" description="Disordered" evidence="1">
    <location>
        <begin position="20"/>
        <end position="49"/>
    </location>
</feature>
<name>A0A1B6DB89_9HEMI</name>
<reference evidence="3" key="1">
    <citation type="submission" date="2015-12" db="EMBL/GenBank/DDBJ databases">
        <title>De novo transcriptome assembly of four potential Pierce s Disease insect vectors from Arizona vineyards.</title>
        <authorList>
            <person name="Tassone E.E."/>
        </authorList>
    </citation>
    <scope>NUCLEOTIDE SEQUENCE</scope>
</reference>
<feature type="compositionally biased region" description="Polar residues" evidence="1">
    <location>
        <begin position="89"/>
        <end position="107"/>
    </location>
</feature>
<dbReference type="AlphaFoldDB" id="A0A1B6DB89"/>
<dbReference type="PANTHER" id="PTHR13578">
    <property type="entry name" value="ADDITIONAL SEX COMBS LIKE PROTEIN ASXL"/>
    <property type="match status" value="1"/>
</dbReference>
<dbReference type="GO" id="GO:0035517">
    <property type="term" value="C:PR-DUB complex"/>
    <property type="evidence" value="ECO:0007669"/>
    <property type="project" value="TreeGrafter"/>
</dbReference>
<evidence type="ECO:0000259" key="2">
    <source>
        <dbReference type="Pfam" id="PF13922"/>
    </source>
</evidence>
<feature type="region of interest" description="Disordered" evidence="1">
    <location>
        <begin position="162"/>
        <end position="196"/>
    </location>
</feature>
<proteinExistence type="predicted"/>
<dbReference type="Pfam" id="PF13922">
    <property type="entry name" value="PHD_3"/>
    <property type="match status" value="1"/>
</dbReference>
<dbReference type="InterPro" id="IPR026905">
    <property type="entry name" value="ASX-like_PHD"/>
</dbReference>
<dbReference type="PANTHER" id="PTHR13578:SF20">
    <property type="entry name" value="POLYCOMB PROTEIN ASX"/>
    <property type="match status" value="1"/>
</dbReference>
<organism evidence="3">
    <name type="scientific">Clastoptera arizonana</name>
    <name type="common">Arizona spittle bug</name>
    <dbReference type="NCBI Taxonomy" id="38151"/>
    <lineage>
        <taxon>Eukaryota</taxon>
        <taxon>Metazoa</taxon>
        <taxon>Ecdysozoa</taxon>
        <taxon>Arthropoda</taxon>
        <taxon>Hexapoda</taxon>
        <taxon>Insecta</taxon>
        <taxon>Pterygota</taxon>
        <taxon>Neoptera</taxon>
        <taxon>Paraneoptera</taxon>
        <taxon>Hemiptera</taxon>
        <taxon>Auchenorrhyncha</taxon>
        <taxon>Cercopoidea</taxon>
        <taxon>Clastopteridae</taxon>
        <taxon>Clastoptera</taxon>
    </lineage>
</organism>
<sequence length="273" mass="28749">SSAVPYLALTTSTPVRALPAKAPVKLSTGTSTSGRNSRNMTNKPPPGAVNLERSYQICQAVIQNSPNRDQLRGQLKPPPSLLLGKSDKTQYSVVTSSRGTKSVPNKARTYQQRPANPVLVKHVFTSSQGIPVTMAVLPHAQPTNSPEVVESQMGQYILVQRTGAGPQQVRRSSSAPPSNNEGSVGGIGRGRPASVGLQRPPVEVGIVAPNAQPRTGGGGDSPTPGCYPNKHNMRSSDCACSLKAMIVCKKCGAFCHDDCIGPSRLCVTCCVIR</sequence>
<dbReference type="GO" id="GO:0045944">
    <property type="term" value="P:positive regulation of transcription by RNA polymerase II"/>
    <property type="evidence" value="ECO:0007669"/>
    <property type="project" value="TreeGrafter"/>
</dbReference>
<dbReference type="EMBL" id="GEDC01014331">
    <property type="protein sequence ID" value="JAS22967.1"/>
    <property type="molecule type" value="Transcribed_RNA"/>
</dbReference>